<protein>
    <recommendedName>
        <fullName evidence="3">HTH domain-containing protein</fullName>
    </recommendedName>
</protein>
<sequence>MKSVGAVLDVLEGTPHPRTVVELAQDSGFAIVTVRRAIWRLRRENKVALAQPNRRGRRGRAHYQYVACTPVQPV</sequence>
<dbReference type="InterPro" id="IPR036390">
    <property type="entry name" value="WH_DNA-bd_sf"/>
</dbReference>
<organism evidence="1 2">
    <name type="scientific">Actinopolyspora erythraea</name>
    <dbReference type="NCBI Taxonomy" id="414996"/>
    <lineage>
        <taxon>Bacteria</taxon>
        <taxon>Bacillati</taxon>
        <taxon>Actinomycetota</taxon>
        <taxon>Actinomycetes</taxon>
        <taxon>Actinopolysporales</taxon>
        <taxon>Actinopolysporaceae</taxon>
        <taxon>Actinopolyspora</taxon>
    </lineage>
</organism>
<gene>
    <name evidence="1" type="ORF">IL38_24195</name>
</gene>
<keyword evidence="2" id="KW-1185">Reference proteome</keyword>
<dbReference type="EMBL" id="JPMV01000046">
    <property type="protein sequence ID" value="KGI79398.1"/>
    <property type="molecule type" value="Genomic_DNA"/>
</dbReference>
<proteinExistence type="predicted"/>
<evidence type="ECO:0000313" key="1">
    <source>
        <dbReference type="EMBL" id="KGI79398.1"/>
    </source>
</evidence>
<dbReference type="Proteomes" id="UP000029737">
    <property type="component" value="Unassembled WGS sequence"/>
</dbReference>
<comment type="caution">
    <text evidence="1">The sequence shown here is derived from an EMBL/GenBank/DDBJ whole genome shotgun (WGS) entry which is preliminary data.</text>
</comment>
<accession>A0ABR4WYT8</accession>
<evidence type="ECO:0000313" key="2">
    <source>
        <dbReference type="Proteomes" id="UP000029737"/>
    </source>
</evidence>
<evidence type="ECO:0008006" key="3">
    <source>
        <dbReference type="Google" id="ProtNLM"/>
    </source>
</evidence>
<dbReference type="SUPFAM" id="SSF46785">
    <property type="entry name" value="Winged helix' DNA-binding domain"/>
    <property type="match status" value="1"/>
</dbReference>
<reference evidence="1 2" key="1">
    <citation type="journal article" date="2014" name="PLoS ONE">
        <title>Identification and Characterization of a New Erythromycin Biosynthetic Gene Cluster in Actinopolyspora erythraea YIM90600, a Novel Erythronolide-Producing Halophilic Actinomycete Isolated from Salt Field.</title>
        <authorList>
            <person name="Chen D."/>
            <person name="Feng J."/>
            <person name="Huang L."/>
            <person name="Zhang Q."/>
            <person name="Wu J."/>
            <person name="Zhu X."/>
            <person name="Duan Y."/>
            <person name="Xu Z."/>
        </authorList>
    </citation>
    <scope>NUCLEOTIDE SEQUENCE [LARGE SCALE GENOMIC DNA]</scope>
    <source>
        <strain evidence="1 2">YIM90600</strain>
    </source>
</reference>
<name>A0ABR4WYT8_9ACTN</name>